<feature type="transmembrane region" description="Helical" evidence="7">
    <location>
        <begin position="313"/>
        <end position="336"/>
    </location>
</feature>
<keyword evidence="4 7" id="KW-1133">Transmembrane helix</keyword>
<keyword evidence="6" id="KW-0769">Symport</keyword>
<evidence type="ECO:0000313" key="9">
    <source>
        <dbReference type="RefSeq" id="XP_065668275.1"/>
    </source>
</evidence>
<name>A0ABM4D206_HYDVU</name>
<feature type="transmembrane region" description="Helical" evidence="7">
    <location>
        <begin position="356"/>
        <end position="383"/>
    </location>
</feature>
<dbReference type="PROSITE" id="PS00610">
    <property type="entry name" value="NA_NEUROTRAN_SYMP_1"/>
    <property type="match status" value="1"/>
</dbReference>
<keyword evidence="2 6" id="KW-0813">Transport</keyword>
<dbReference type="PANTHER" id="PTHR11616">
    <property type="entry name" value="SODIUM/CHLORIDE DEPENDENT TRANSPORTER"/>
    <property type="match status" value="1"/>
</dbReference>
<dbReference type="InterPro" id="IPR000175">
    <property type="entry name" value="Na/ntran_symport"/>
</dbReference>
<evidence type="ECO:0000313" key="8">
    <source>
        <dbReference type="Proteomes" id="UP001652625"/>
    </source>
</evidence>
<comment type="subcellular location">
    <subcellularLocation>
        <location evidence="1">Membrane</location>
        <topology evidence="1">Multi-pass membrane protein</topology>
    </subcellularLocation>
</comment>
<feature type="transmembrane region" description="Helical" evidence="7">
    <location>
        <begin position="44"/>
        <end position="65"/>
    </location>
</feature>
<dbReference type="RefSeq" id="XP_065668275.1">
    <property type="nucleotide sequence ID" value="XM_065812203.1"/>
</dbReference>
<feature type="transmembrane region" description="Helical" evidence="7">
    <location>
        <begin position="483"/>
        <end position="506"/>
    </location>
</feature>
<comment type="similarity">
    <text evidence="6">Belongs to the sodium:neurotransmitter symporter (SNF) (TC 2.A.22) family.</text>
</comment>
<dbReference type="InterPro" id="IPR037272">
    <property type="entry name" value="SNS_sf"/>
</dbReference>
<sequence>MKTKKKNKRETWSNKSEFILASVGLAVGVGNVWRFPYLCQKNGGGAFLVPYFIMMVFQGLPLFVIEFAIGQRMQKSAVYCWNNIHPALFGVGISCMLVSFAMCSYYIVIITWCFYYLFISFTSELPWQQKFCLNYQSYFNLESNLTVLKSQNQSDPNISNLTNYLQHQYNDFPDCCVRDSAQYYWYNNVLQVSSNLHSSGVLNWRMFGCLLLAWVLVYMCVLKGVKSSGKAAYLTATFPYVILIILFFRGVTLEGAGEGIKVFFKADISVLLKFETWMDAATQIFYSLSVGFGALIAFSSYMPQKNNCIRDAVFIVLLDCGTSVFAGIVTFSFLGYRHFKTGIPVTEVGSGPGLAFMTYCDAFLLMDLSPLWAILFFLMLVLLGIDSEFGTMEGAIAPLYDLKWVTMKKKYFIAIIALIFLIMELIFCLGNGFYLFQIFDDYSVPIPLLVIALFQVISIGWIYGTDRISSDIEYMTGKRPNYFWLICWKYISPLILLIVFIGYILAVSRNTPHYQAYVGCIQDPLDSAISEGTLSWSKNFVYPIWARVLAAFLVIVSVFPIPFYMIKNWPDNWRDGITYIKTKANYFPDPSSYEPKRRITMEEMENIIKAESSL</sequence>
<dbReference type="SUPFAM" id="SSF161070">
    <property type="entry name" value="SNF-like"/>
    <property type="match status" value="1"/>
</dbReference>
<keyword evidence="5 7" id="KW-0472">Membrane</keyword>
<feature type="transmembrane region" description="Helical" evidence="7">
    <location>
        <begin position="284"/>
        <end position="301"/>
    </location>
</feature>
<evidence type="ECO:0000256" key="7">
    <source>
        <dbReference type="SAM" id="Phobius"/>
    </source>
</evidence>
<evidence type="ECO:0000256" key="1">
    <source>
        <dbReference type="ARBA" id="ARBA00004141"/>
    </source>
</evidence>
<feature type="transmembrane region" description="Helical" evidence="7">
    <location>
        <begin position="233"/>
        <end position="251"/>
    </location>
</feature>
<evidence type="ECO:0000256" key="2">
    <source>
        <dbReference type="ARBA" id="ARBA00022448"/>
    </source>
</evidence>
<feature type="transmembrane region" description="Helical" evidence="7">
    <location>
        <begin position="86"/>
        <end position="118"/>
    </location>
</feature>
<reference evidence="9" key="1">
    <citation type="submission" date="2025-08" db="UniProtKB">
        <authorList>
            <consortium name="RefSeq"/>
        </authorList>
    </citation>
    <scope>IDENTIFICATION</scope>
</reference>
<protein>
    <recommendedName>
        <fullName evidence="6">Transporter</fullName>
    </recommendedName>
</protein>
<dbReference type="PANTHER" id="PTHR11616:SF182">
    <property type="entry name" value="TRANSPORTER"/>
    <property type="match status" value="1"/>
</dbReference>
<evidence type="ECO:0000256" key="3">
    <source>
        <dbReference type="ARBA" id="ARBA00022692"/>
    </source>
</evidence>
<dbReference type="PRINTS" id="PR00176">
    <property type="entry name" value="NANEUSMPORT"/>
</dbReference>
<feature type="transmembrane region" description="Helical" evidence="7">
    <location>
        <begin position="544"/>
        <end position="566"/>
    </location>
</feature>
<keyword evidence="8" id="KW-1185">Reference proteome</keyword>
<evidence type="ECO:0000256" key="5">
    <source>
        <dbReference type="ARBA" id="ARBA00023136"/>
    </source>
</evidence>
<gene>
    <name evidence="9" type="primary">LOC101238797</name>
</gene>
<dbReference type="Proteomes" id="UP001652625">
    <property type="component" value="Chromosome 12"/>
</dbReference>
<evidence type="ECO:0000256" key="4">
    <source>
        <dbReference type="ARBA" id="ARBA00022989"/>
    </source>
</evidence>
<evidence type="ECO:0000256" key="6">
    <source>
        <dbReference type="RuleBase" id="RU003732"/>
    </source>
</evidence>
<dbReference type="Pfam" id="PF00209">
    <property type="entry name" value="SNF"/>
    <property type="match status" value="1"/>
</dbReference>
<accession>A0ABM4D206</accession>
<organism evidence="8 9">
    <name type="scientific">Hydra vulgaris</name>
    <name type="common">Hydra</name>
    <name type="synonym">Hydra attenuata</name>
    <dbReference type="NCBI Taxonomy" id="6087"/>
    <lineage>
        <taxon>Eukaryota</taxon>
        <taxon>Metazoa</taxon>
        <taxon>Cnidaria</taxon>
        <taxon>Hydrozoa</taxon>
        <taxon>Hydroidolina</taxon>
        <taxon>Anthoathecata</taxon>
        <taxon>Aplanulata</taxon>
        <taxon>Hydridae</taxon>
        <taxon>Hydra</taxon>
    </lineage>
</organism>
<feature type="transmembrane region" description="Helical" evidence="7">
    <location>
        <begin position="411"/>
        <end position="436"/>
    </location>
</feature>
<dbReference type="PROSITE" id="PS50267">
    <property type="entry name" value="NA_NEUROTRAN_SYMP_3"/>
    <property type="match status" value="1"/>
</dbReference>
<feature type="transmembrane region" description="Helical" evidence="7">
    <location>
        <begin position="442"/>
        <end position="463"/>
    </location>
</feature>
<dbReference type="GeneID" id="101238797"/>
<proteinExistence type="inferred from homology"/>
<feature type="transmembrane region" description="Helical" evidence="7">
    <location>
        <begin position="202"/>
        <end position="221"/>
    </location>
</feature>
<keyword evidence="3 6" id="KW-0812">Transmembrane</keyword>